<keyword evidence="3" id="KW-1185">Reference proteome</keyword>
<proteinExistence type="predicted"/>
<dbReference type="Proteomes" id="UP001595868">
    <property type="component" value="Unassembled WGS sequence"/>
</dbReference>
<dbReference type="EMBL" id="JBHSBN010000006">
    <property type="protein sequence ID" value="MFC4106690.1"/>
    <property type="molecule type" value="Genomic_DNA"/>
</dbReference>
<accession>A0ABV8KKS8</accession>
<protein>
    <submittedName>
        <fullName evidence="2">Transposase</fullName>
    </submittedName>
</protein>
<gene>
    <name evidence="2" type="ORF">ACFOX0_12180</name>
</gene>
<feature type="region of interest" description="Disordered" evidence="1">
    <location>
        <begin position="224"/>
        <end position="257"/>
    </location>
</feature>
<comment type="caution">
    <text evidence="2">The sequence shown here is derived from an EMBL/GenBank/DDBJ whole genome shotgun (WGS) entry which is preliminary data.</text>
</comment>
<sequence length="257" mass="28826">MAEFVLVRRLGDRECQQLLRITRRGTGSAVRLPQAMVVLASAGGNTVPAIARVVQADEDTVRQVNHRFNEMGMTSLDPQWAGGRPCQISDDDEAFIFETANARPEALGRPFTGWSVRRLADYLTAHAARRIRIGRKRLRQILHQHKITFQRTKTWKESIDPDRDARLARIEYVTAHFPQRVFAFDEFGPLVIRPQAGAGWALHPLIGVCGKTGDRLHERLLRVHPRSPPPVAGGMSRRQNGSGSTNIFCLGNRSPLK</sequence>
<evidence type="ECO:0000313" key="2">
    <source>
        <dbReference type="EMBL" id="MFC4106690.1"/>
    </source>
</evidence>
<evidence type="ECO:0000313" key="3">
    <source>
        <dbReference type="Proteomes" id="UP001595868"/>
    </source>
</evidence>
<evidence type="ECO:0000256" key="1">
    <source>
        <dbReference type="SAM" id="MobiDB-lite"/>
    </source>
</evidence>
<dbReference type="SUPFAM" id="SSF46689">
    <property type="entry name" value="Homeodomain-like"/>
    <property type="match status" value="1"/>
</dbReference>
<dbReference type="Pfam" id="PF13565">
    <property type="entry name" value="HTH_32"/>
    <property type="match status" value="1"/>
</dbReference>
<feature type="compositionally biased region" description="Polar residues" evidence="1">
    <location>
        <begin position="237"/>
        <end position="247"/>
    </location>
</feature>
<dbReference type="InterPro" id="IPR009057">
    <property type="entry name" value="Homeodomain-like_sf"/>
</dbReference>
<name>A0ABV8KKS8_9ACTN</name>
<organism evidence="2 3">
    <name type="scientific">Micromonospora zhanjiangensis</name>
    <dbReference type="NCBI Taxonomy" id="1522057"/>
    <lineage>
        <taxon>Bacteria</taxon>
        <taxon>Bacillati</taxon>
        <taxon>Actinomycetota</taxon>
        <taxon>Actinomycetes</taxon>
        <taxon>Micromonosporales</taxon>
        <taxon>Micromonosporaceae</taxon>
        <taxon>Micromonospora</taxon>
    </lineage>
</organism>
<reference evidence="3" key="1">
    <citation type="journal article" date="2019" name="Int. J. Syst. Evol. Microbiol.">
        <title>The Global Catalogue of Microorganisms (GCM) 10K type strain sequencing project: providing services to taxonomists for standard genome sequencing and annotation.</title>
        <authorList>
            <consortium name="The Broad Institute Genomics Platform"/>
            <consortium name="The Broad Institute Genome Sequencing Center for Infectious Disease"/>
            <person name="Wu L."/>
            <person name="Ma J."/>
        </authorList>
    </citation>
    <scope>NUCLEOTIDE SEQUENCE [LARGE SCALE GENOMIC DNA]</scope>
    <source>
        <strain evidence="3">2902at01</strain>
    </source>
</reference>